<gene>
    <name evidence="1" type="ORF">ELQ35_01500</name>
</gene>
<evidence type="ECO:0000313" key="2">
    <source>
        <dbReference type="Proteomes" id="UP000267430"/>
    </source>
</evidence>
<accession>A0A433HWS3</accession>
<name>A0A433HWS3_9BACI</name>
<dbReference type="RefSeq" id="WP_126863080.1">
    <property type="nucleotide sequence ID" value="NZ_JAUSTX010000003.1"/>
</dbReference>
<evidence type="ECO:0000313" key="1">
    <source>
        <dbReference type="EMBL" id="RUQ32789.1"/>
    </source>
</evidence>
<keyword evidence="2" id="KW-1185">Reference proteome</keyword>
<sequence>MSLDNKDVERFQSDKSVILSDDEIKSIHFWISQMRQYRFRSIKEKIKKAKNTLKLKYNVIGSGVNRIVYDLNNGYIVKIAISNLGLKSNETEFDIYTHCPQEIKRYLCPMKEFGHGWIIMKKMKAKVPWQIIEITKLVDLQVKFVSYGILPLDLRMANVALSDENEIAVVDYGHFIRGLNSPHFRWFD</sequence>
<evidence type="ECO:0008006" key="3">
    <source>
        <dbReference type="Google" id="ProtNLM"/>
    </source>
</evidence>
<organism evidence="1 2">
    <name type="scientific">Peribacillus cavernae</name>
    <dbReference type="NCBI Taxonomy" id="1674310"/>
    <lineage>
        <taxon>Bacteria</taxon>
        <taxon>Bacillati</taxon>
        <taxon>Bacillota</taxon>
        <taxon>Bacilli</taxon>
        <taxon>Bacillales</taxon>
        <taxon>Bacillaceae</taxon>
        <taxon>Peribacillus</taxon>
    </lineage>
</organism>
<dbReference type="OrthoDB" id="1739422at2"/>
<dbReference type="AlphaFoldDB" id="A0A433HWS3"/>
<proteinExistence type="predicted"/>
<protein>
    <recommendedName>
        <fullName evidence="3">Protein kinase domain-containing protein</fullName>
    </recommendedName>
</protein>
<dbReference type="EMBL" id="RYZZ01000001">
    <property type="protein sequence ID" value="RUQ32789.1"/>
    <property type="molecule type" value="Genomic_DNA"/>
</dbReference>
<reference evidence="1 2" key="1">
    <citation type="submission" date="2018-12" db="EMBL/GenBank/DDBJ databases">
        <title>Bacillus chawlae sp. nov., Bacillus glennii sp. nov., and Bacillus saganii sp. nov. Isolated from the Vehicle Assembly Building at Kennedy Space Center where the Viking Spacecraft were Assembled.</title>
        <authorList>
            <person name="Seuylemezian A."/>
            <person name="Vaishampayan P."/>
        </authorList>
    </citation>
    <scope>NUCLEOTIDE SEQUENCE [LARGE SCALE GENOMIC DNA]</scope>
    <source>
        <strain evidence="1 2">L5</strain>
    </source>
</reference>
<comment type="caution">
    <text evidence="1">The sequence shown here is derived from an EMBL/GenBank/DDBJ whole genome shotgun (WGS) entry which is preliminary data.</text>
</comment>
<dbReference type="Proteomes" id="UP000267430">
    <property type="component" value="Unassembled WGS sequence"/>
</dbReference>